<dbReference type="KEGG" id="nlo:107227336"/>
<dbReference type="SUPFAM" id="SSF48371">
    <property type="entry name" value="ARM repeat"/>
    <property type="match status" value="1"/>
</dbReference>
<sequence>MSETTTNQRTDALRQELRETSWIERKYHRSLELNKNRPALGESIPNECYTEEFVKSKAQILKKKPLRLKEYQHLQNAFLQSEENINAFLSVDNALHALVRELSGCNPDLQLAAANCCCNLALGNSKACNVLAKAAGPYLLATLDSLNYNLMDICIWTIGNLAAGSEKAFEIVYAQGCLRLLISLLRECDLTLLPSVIYATMHCVYAGYEHIQDSEIVHVTKAIVCRQSHYHDPNTLWLLAILSSKSTCVEHILILLSSLIEYLHNATKSEFSDVVQVTAVVRILANVICETTGEAVDALFNNPKHTETETQLLLNKLLMQPHLHLQKETLWLIGNLYNHPSLRHREQARSLICTLSSLRQAALSTGASL</sequence>
<organism evidence="2">
    <name type="scientific">Neodiprion lecontei</name>
    <name type="common">Redheaded pine sawfly</name>
    <dbReference type="NCBI Taxonomy" id="441921"/>
    <lineage>
        <taxon>Eukaryota</taxon>
        <taxon>Metazoa</taxon>
        <taxon>Ecdysozoa</taxon>
        <taxon>Arthropoda</taxon>
        <taxon>Hexapoda</taxon>
        <taxon>Insecta</taxon>
        <taxon>Pterygota</taxon>
        <taxon>Neoptera</taxon>
        <taxon>Endopterygota</taxon>
        <taxon>Hymenoptera</taxon>
        <taxon>Tenthredinoidea</taxon>
        <taxon>Diprionidae</taxon>
        <taxon>Diprioninae</taxon>
        <taxon>Neodiprion</taxon>
    </lineage>
</organism>
<accession>A0A6J0CBA2</accession>
<dbReference type="InParanoid" id="A0A6J0CBA2"/>
<dbReference type="Gene3D" id="1.25.10.10">
    <property type="entry name" value="Leucine-rich Repeat Variant"/>
    <property type="match status" value="1"/>
</dbReference>
<dbReference type="AlphaFoldDB" id="A0A6J0CBA2"/>
<dbReference type="OrthoDB" id="21522at2759"/>
<dbReference type="Proteomes" id="UP000829291">
    <property type="component" value="Chromosome 4"/>
</dbReference>
<proteinExistence type="predicted"/>
<protein>
    <submittedName>
        <fullName evidence="2">Importin subunit alpha-2</fullName>
    </submittedName>
</protein>
<keyword evidence="1" id="KW-1185">Reference proteome</keyword>
<evidence type="ECO:0000313" key="2">
    <source>
        <dbReference type="RefSeq" id="XP_015523938.1"/>
    </source>
</evidence>
<dbReference type="InterPro" id="IPR016024">
    <property type="entry name" value="ARM-type_fold"/>
</dbReference>
<dbReference type="InterPro" id="IPR011989">
    <property type="entry name" value="ARM-like"/>
</dbReference>
<evidence type="ECO:0000313" key="1">
    <source>
        <dbReference type="Proteomes" id="UP000829291"/>
    </source>
</evidence>
<dbReference type="GeneID" id="107227336"/>
<dbReference type="RefSeq" id="XP_015523938.1">
    <property type="nucleotide sequence ID" value="XM_015668452.2"/>
</dbReference>
<dbReference type="PANTHER" id="PTHR16356">
    <property type="entry name" value="TRANSMEMBRANE AND COILED-COIL DOMAIN-CONTAINING PROTEIN 6 TMCO6"/>
    <property type="match status" value="1"/>
</dbReference>
<reference evidence="2" key="1">
    <citation type="submission" date="2025-08" db="UniProtKB">
        <authorList>
            <consortium name="RefSeq"/>
        </authorList>
    </citation>
    <scope>IDENTIFICATION</scope>
    <source>
        <tissue evidence="2">Thorax and Abdomen</tissue>
    </source>
</reference>
<name>A0A6J0CBA2_NEOLC</name>
<gene>
    <name evidence="2" type="primary">LOC107227336</name>
</gene>
<dbReference type="PANTHER" id="PTHR16356:SF1">
    <property type="entry name" value="TRANSMEMBRANE AND COILED-COIL DOMAIN-CONTAINING PROTEIN 6"/>
    <property type="match status" value="1"/>
</dbReference>